<evidence type="ECO:0000259" key="1">
    <source>
        <dbReference type="Pfam" id="PF04773"/>
    </source>
</evidence>
<gene>
    <name evidence="2" type="ORF">LX66_1417</name>
</gene>
<dbReference type="Proteomes" id="UP000316778">
    <property type="component" value="Unassembled WGS sequence"/>
</dbReference>
<reference evidence="2 3" key="1">
    <citation type="journal article" date="2013" name="Stand. Genomic Sci.">
        <title>Genomic Encyclopedia of Type Strains, Phase I: The one thousand microbial genomes (KMG-I) project.</title>
        <authorList>
            <person name="Kyrpides N.C."/>
            <person name="Woyke T."/>
            <person name="Eisen J.A."/>
            <person name="Garrity G."/>
            <person name="Lilburn T.G."/>
            <person name="Beck B.J."/>
            <person name="Whitman W.B."/>
            <person name="Hugenholtz P."/>
            <person name="Klenk H.P."/>
        </authorList>
    </citation>
    <scope>NUCLEOTIDE SEQUENCE [LARGE SCALE GENOMIC DNA]</scope>
    <source>
        <strain evidence="2 3">DSM 13484</strain>
    </source>
</reference>
<keyword evidence="3" id="KW-1185">Reference proteome</keyword>
<dbReference type="InterPro" id="IPR006860">
    <property type="entry name" value="FecR"/>
</dbReference>
<evidence type="ECO:0000313" key="2">
    <source>
        <dbReference type="EMBL" id="TWI92035.1"/>
    </source>
</evidence>
<name>A0A562TEX4_CHIJA</name>
<dbReference type="GO" id="GO:0016989">
    <property type="term" value="F:sigma factor antagonist activity"/>
    <property type="evidence" value="ECO:0007669"/>
    <property type="project" value="TreeGrafter"/>
</dbReference>
<dbReference type="Pfam" id="PF04773">
    <property type="entry name" value="FecR"/>
    <property type="match status" value="1"/>
</dbReference>
<sequence>MELPKDYEHYSTDDFIADDRFLQWVRFPDAESDACWRQWIAAHPHKKEQTDEARAFIEGLHFKETLPTAAAVEAALARNLAMIAGLEQEPAAPVKVRRLRKAGRWAAAAVVLGFLAMAGRQLWQQQSRMVQYTGLADGVRRVWLPDSSEVILNANAEISFRDNWQQADRREVWLKGEAFFDIRPAAAGAHLARAFVVHSANMEIDVLGTSFNVKEGQAFTNITLNTGKIKIRFSDLPETPLYLSPGDFVQYSAKKNKIVRKRVNADLYAVWKEEGRQLEHVTLKEMAAYIEDIYGYHVKISSRELAQAQLSGGLRVKDEKLLLETLSFALNITIEKKADTLFIQPKK</sequence>
<dbReference type="RefSeq" id="WP_145711243.1">
    <property type="nucleotide sequence ID" value="NZ_BAAAFY010000001.1"/>
</dbReference>
<dbReference type="Gene3D" id="2.60.120.1440">
    <property type="match status" value="1"/>
</dbReference>
<dbReference type="PANTHER" id="PTHR30273:SF2">
    <property type="entry name" value="PROTEIN FECR"/>
    <property type="match status" value="1"/>
</dbReference>
<dbReference type="InterPro" id="IPR012373">
    <property type="entry name" value="Ferrdict_sens_TM"/>
</dbReference>
<feature type="domain" description="FecR protein" evidence="1">
    <location>
        <begin position="136"/>
        <end position="230"/>
    </location>
</feature>
<dbReference type="EMBL" id="VLLG01000002">
    <property type="protein sequence ID" value="TWI92035.1"/>
    <property type="molecule type" value="Genomic_DNA"/>
</dbReference>
<dbReference type="PANTHER" id="PTHR30273">
    <property type="entry name" value="PERIPLASMIC SIGNAL SENSOR AND SIGMA FACTOR ACTIVATOR FECR-RELATED"/>
    <property type="match status" value="1"/>
</dbReference>
<protein>
    <submittedName>
        <fullName evidence="2">FecR family protein</fullName>
    </submittedName>
</protein>
<dbReference type="PIRSF" id="PIRSF018266">
    <property type="entry name" value="FecR"/>
    <property type="match status" value="1"/>
</dbReference>
<dbReference type="OrthoDB" id="923517at2"/>
<comment type="caution">
    <text evidence="2">The sequence shown here is derived from an EMBL/GenBank/DDBJ whole genome shotgun (WGS) entry which is preliminary data.</text>
</comment>
<accession>A0A562TEX4</accession>
<organism evidence="2 3">
    <name type="scientific">Chitinophaga japonensis</name>
    <name type="common">Flexibacter japonensis</name>
    <dbReference type="NCBI Taxonomy" id="104662"/>
    <lineage>
        <taxon>Bacteria</taxon>
        <taxon>Pseudomonadati</taxon>
        <taxon>Bacteroidota</taxon>
        <taxon>Chitinophagia</taxon>
        <taxon>Chitinophagales</taxon>
        <taxon>Chitinophagaceae</taxon>
        <taxon>Chitinophaga</taxon>
    </lineage>
</organism>
<evidence type="ECO:0000313" key="3">
    <source>
        <dbReference type="Proteomes" id="UP000316778"/>
    </source>
</evidence>
<dbReference type="Gene3D" id="3.55.50.30">
    <property type="match status" value="1"/>
</dbReference>
<proteinExistence type="predicted"/>
<dbReference type="AlphaFoldDB" id="A0A562TEX4"/>